<evidence type="ECO:0008006" key="3">
    <source>
        <dbReference type="Google" id="ProtNLM"/>
    </source>
</evidence>
<dbReference type="KEGG" id="eiv:EIN_359690"/>
<dbReference type="VEuPathDB" id="AmoebaDB:EIN_359690"/>
<dbReference type="RefSeq" id="XP_004257647.1">
    <property type="nucleotide sequence ID" value="XM_004257599.1"/>
</dbReference>
<dbReference type="AlphaFoldDB" id="A0A0A1UB94"/>
<dbReference type="EMBL" id="KB206483">
    <property type="protein sequence ID" value="ELP90876.1"/>
    <property type="molecule type" value="Genomic_DNA"/>
</dbReference>
<accession>A0A0A1UB94</accession>
<dbReference type="GeneID" id="14889904"/>
<keyword evidence="2" id="KW-1185">Reference proteome</keyword>
<dbReference type="InterPro" id="IPR027417">
    <property type="entry name" value="P-loop_NTPase"/>
</dbReference>
<sequence>MLSITGSTHINDPILSTYLDPTSSSVLLKAGIKTVDDFIKTPLIKISPLFVEPEKLSNFLKMLCCQIVPNRYTLLDYADNMEHTECTTGIPAIDSALPTRHMETGKIYDLVGTVDSLYYRVLVTIACCFIKQTSRPVLWIDTIRDLDFDIVYDVIVSQLELSTQDAHTYFKQIHVVVEHSLINLINTFNDSLNECGLVIFNSLSSLTRHALSLSSPLYKHTVKFINTVSRIAEQKKLVVINMNFLQYEMSTDKQPHLVTTIDNNLFYQYANVQVLLLTGDNQVSAQLTKPRIVFLNEK</sequence>
<dbReference type="Proteomes" id="UP000014680">
    <property type="component" value="Unassembled WGS sequence"/>
</dbReference>
<dbReference type="OMA" id="MEHTECT"/>
<dbReference type="OrthoDB" id="27611at2759"/>
<name>A0A0A1UB94_ENTIV</name>
<gene>
    <name evidence="1" type="ORF">EIN_359690</name>
</gene>
<protein>
    <recommendedName>
        <fullName evidence="3">DNA recombination and repair protein Rad51-like C-terminal domain-containing protein</fullName>
    </recommendedName>
</protein>
<evidence type="ECO:0000313" key="1">
    <source>
        <dbReference type="EMBL" id="ELP90876.1"/>
    </source>
</evidence>
<reference evidence="1 2" key="1">
    <citation type="submission" date="2012-10" db="EMBL/GenBank/DDBJ databases">
        <authorList>
            <person name="Zafar N."/>
            <person name="Inman J."/>
            <person name="Hall N."/>
            <person name="Lorenzi H."/>
            <person name="Caler E."/>
        </authorList>
    </citation>
    <scope>NUCLEOTIDE SEQUENCE [LARGE SCALE GENOMIC DNA]</scope>
    <source>
        <strain evidence="1 2">IP1</strain>
    </source>
</reference>
<proteinExistence type="predicted"/>
<evidence type="ECO:0000313" key="2">
    <source>
        <dbReference type="Proteomes" id="UP000014680"/>
    </source>
</evidence>
<dbReference type="Gene3D" id="3.40.50.300">
    <property type="entry name" value="P-loop containing nucleotide triphosphate hydrolases"/>
    <property type="match status" value="1"/>
</dbReference>
<dbReference type="SUPFAM" id="SSF52540">
    <property type="entry name" value="P-loop containing nucleoside triphosphate hydrolases"/>
    <property type="match status" value="1"/>
</dbReference>
<organism evidence="1 2">
    <name type="scientific">Entamoeba invadens IP1</name>
    <dbReference type="NCBI Taxonomy" id="370355"/>
    <lineage>
        <taxon>Eukaryota</taxon>
        <taxon>Amoebozoa</taxon>
        <taxon>Evosea</taxon>
        <taxon>Archamoebae</taxon>
        <taxon>Mastigamoebida</taxon>
        <taxon>Entamoebidae</taxon>
        <taxon>Entamoeba</taxon>
    </lineage>
</organism>